<dbReference type="Pfam" id="PF13306">
    <property type="entry name" value="LRR_5"/>
    <property type="match status" value="1"/>
</dbReference>
<evidence type="ECO:0008006" key="4">
    <source>
        <dbReference type="Google" id="ProtNLM"/>
    </source>
</evidence>
<sequence>MVLLRSFKFCVKLREVHLPEGILSLGSECFARCSLLVRVTFPRSLKLIGSNAFNGCTRLEEVDLFQTCVHTIEDNAFSYCDDLSMFKFPQNLNTLEDMLKFGDNVFSNCYKLVSSDTMEKEALNKDIKPMIYDYVKKSTRLYCLAKAKASRSSEVATKKKNKTEEPPPLLLEASSESDEDEDDSDVTSTKLDLNKCGRCYEPLTTHDLLATPAFCSLCQKALLADDDGEEPKLGSNPINDTSIFDASATRLIDYRRSEPSHSFDFRLHEGDSNGTFVRDEGSTNNGSDIFAECFEAATTRGAAGVTLHAQLVDLDDPDIKITPVFFEPWELGGPTSMEIMIRFDDDDGVSADSVMPGRKSTTIFQFSNKDELGFHTDEVTLKATREPKNKQSFISFEVQNGVKTSICSRDSKKNTERLYFDGRERWTHLVLTMSGKTTQIYKNGSLVVTDFEGLEPERRRRSSHVMKANGTTIAYLRTWDRKVTAEEVASMWEPHRERFLTPFSHSWDFRLKSSPLEEVKDDCGTLMAKFQNGAQRAVRGLTIGDGKFAQIDPFSFGGDMSMELLVRIDVVTAEFPIFSFSHLTPLNGRTALFALSATKIPPHLNSTTSSIDGTLSVMNMNPPLKIYDLFQVGEYTHIMITVSALQVYVFKNGALCARKQLSNILPSLTYNTNVIGSQNRSLPKDLGHFAYIRSWEEHVIAPNEVKRLFEVNSMEPGSKKRHIQGWDFRGLDKAAQPVDKNGRLLVRGSGKKRELFAQLRGRAEIVPSGVKLFGMSDYINLQPWKWGGGPVSVELLYRFDGFGRKRYKKNGVLFGVASDSNPDPEASKSDRHDEFSIYFDGNDRKRAARLSAEISHNSEQGTAFHVACTNGSVEELSTWQHVVVTVNDPFLRLYKNGELHETQRTALKQKTPLLEAVQRHFHVLGLCMEGVISYANFWGGCLEPLEVAHLFKRRNGEKNNEQIAEQQFDSAMILLNRSMANRSNVFFNNFEEIKACLEKAKALFENIVTVTNVHERVLEIEVILIRHHLDNNASNYDSKANGLAAARTYADKAAKLLGEDNHLLFEFFEGIGDEFEKHEHFEQAREFFERSLFAQERLFGGTDWQITIKTLKRLGALLRKMLDFRKAEEYLARFIDASFKFYMVDRSTIDMMQVRAELVDENLSDYTKGKSLYQECMARNIEFFPEDTARQDQLSDAYEAFVTRKEGGIKKKKKEQIKKRKGEKEGEELEQVSYHEAMRKMIADMSNGSQVFSEQRIRDLAVSTGLAQDQIQDAMSPELISRLEAGDGNAVGELMRSILKVKPGSSLASLADAEDSPFAGYGNGYVAPASGDTTKTATATPTTAKVPAQEEKKPAQEEKKPAPKKKKPAQEKKKGLGFPPDSRYDHPAAKKSTQEGKKPAAKKSATEIGDMPALVEMTSEMDSLFENDDSEEDEKKPAAETDVEASAKKKKEARRQKKKKQEEKELNKAVKRYNLELCSLSEMGFSDKETNVAALKACSLDIMPTMDLLSAFQEVQMIGLGNSGFWSKVRACQILKDANLDVGVALDILCDVDEEEVYEELNDDSDGSEGPPDLINEDSDMDMEDANFNSEPSPSEPTPMDVDVDEAAVASLVENLGMFTAEQVRPVLAHFKDMSIAADWLFSHMDSLDADIAARRFDD</sequence>
<dbReference type="Gene3D" id="1.10.8.10">
    <property type="entry name" value="DNA helicase RuvA subunit, C-terminal domain"/>
    <property type="match status" value="2"/>
</dbReference>
<dbReference type="Gene3D" id="1.25.40.10">
    <property type="entry name" value="Tetratricopeptide repeat domain"/>
    <property type="match status" value="1"/>
</dbReference>
<evidence type="ECO:0000256" key="1">
    <source>
        <dbReference type="SAM" id="MobiDB-lite"/>
    </source>
</evidence>
<feature type="compositionally biased region" description="Basic residues" evidence="1">
    <location>
        <begin position="1448"/>
        <end position="1459"/>
    </location>
</feature>
<dbReference type="PANTHER" id="PTHR45661:SF3">
    <property type="entry name" value="IG-LIKE DOMAIN-CONTAINING PROTEIN"/>
    <property type="match status" value="1"/>
</dbReference>
<name>A0A9W7AX63_9STRA</name>
<dbReference type="SUPFAM" id="SSF49899">
    <property type="entry name" value="Concanavalin A-like lectins/glucanases"/>
    <property type="match status" value="3"/>
</dbReference>
<feature type="compositionally biased region" description="Acidic residues" evidence="1">
    <location>
        <begin position="175"/>
        <end position="185"/>
    </location>
</feature>
<feature type="compositionally biased region" description="Low complexity" evidence="1">
    <location>
        <begin position="1333"/>
        <end position="1347"/>
    </location>
</feature>
<dbReference type="InterPro" id="IPR053139">
    <property type="entry name" value="Surface_bspA-like"/>
</dbReference>
<dbReference type="PANTHER" id="PTHR45661">
    <property type="entry name" value="SURFACE ANTIGEN"/>
    <property type="match status" value="1"/>
</dbReference>
<accession>A0A9W7AX63</accession>
<dbReference type="Proteomes" id="UP001165085">
    <property type="component" value="Unassembled WGS sequence"/>
</dbReference>
<keyword evidence="3" id="KW-1185">Reference proteome</keyword>
<evidence type="ECO:0000313" key="2">
    <source>
        <dbReference type="EMBL" id="GMH79962.1"/>
    </source>
</evidence>
<dbReference type="SUPFAM" id="SSF52058">
    <property type="entry name" value="L domain-like"/>
    <property type="match status" value="1"/>
</dbReference>
<organism evidence="2 3">
    <name type="scientific">Triparma strigata</name>
    <dbReference type="NCBI Taxonomy" id="1606541"/>
    <lineage>
        <taxon>Eukaryota</taxon>
        <taxon>Sar</taxon>
        <taxon>Stramenopiles</taxon>
        <taxon>Ochrophyta</taxon>
        <taxon>Bolidophyceae</taxon>
        <taxon>Parmales</taxon>
        <taxon>Triparmaceae</taxon>
        <taxon>Triparma</taxon>
    </lineage>
</organism>
<protein>
    <recommendedName>
        <fullName evidence="4">UBA domain-containing protein</fullName>
    </recommendedName>
</protein>
<dbReference type="InterPro" id="IPR013320">
    <property type="entry name" value="ConA-like_dom_sf"/>
</dbReference>
<feature type="compositionally biased region" description="Acidic residues" evidence="1">
    <location>
        <begin position="1575"/>
        <end position="1585"/>
    </location>
</feature>
<dbReference type="EMBL" id="BRXY01000240">
    <property type="protein sequence ID" value="GMH79962.1"/>
    <property type="molecule type" value="Genomic_DNA"/>
</dbReference>
<dbReference type="Gene3D" id="2.60.120.200">
    <property type="match status" value="2"/>
</dbReference>
<feature type="region of interest" description="Disordered" evidence="1">
    <location>
        <begin position="1328"/>
        <end position="1410"/>
    </location>
</feature>
<reference evidence="3" key="1">
    <citation type="journal article" date="2023" name="Commun. Biol.">
        <title>Genome analysis of Parmales, the sister group of diatoms, reveals the evolutionary specialization of diatoms from phago-mixotrophs to photoautotrophs.</title>
        <authorList>
            <person name="Ban H."/>
            <person name="Sato S."/>
            <person name="Yoshikawa S."/>
            <person name="Yamada K."/>
            <person name="Nakamura Y."/>
            <person name="Ichinomiya M."/>
            <person name="Sato N."/>
            <person name="Blanc-Mathieu R."/>
            <person name="Endo H."/>
            <person name="Kuwata A."/>
            <person name="Ogata H."/>
        </authorList>
    </citation>
    <scope>NUCLEOTIDE SEQUENCE [LARGE SCALE GENOMIC DNA]</scope>
    <source>
        <strain evidence="3">NIES 3701</strain>
    </source>
</reference>
<evidence type="ECO:0000313" key="3">
    <source>
        <dbReference type="Proteomes" id="UP001165085"/>
    </source>
</evidence>
<proteinExistence type="predicted"/>
<feature type="compositionally biased region" description="Basic and acidic residues" evidence="1">
    <location>
        <begin position="1348"/>
        <end position="1361"/>
    </location>
</feature>
<feature type="region of interest" description="Disordered" evidence="1">
    <location>
        <begin position="1559"/>
        <end position="1601"/>
    </location>
</feature>
<dbReference type="Gene3D" id="3.80.10.10">
    <property type="entry name" value="Ribonuclease Inhibitor"/>
    <property type="match status" value="1"/>
</dbReference>
<feature type="region of interest" description="Disordered" evidence="1">
    <location>
        <begin position="1425"/>
        <end position="1465"/>
    </location>
</feature>
<comment type="caution">
    <text evidence="2">The sequence shown here is derived from an EMBL/GenBank/DDBJ whole genome shotgun (WGS) entry which is preliminary data.</text>
</comment>
<feature type="compositionally biased region" description="Basic and acidic residues" evidence="1">
    <location>
        <begin position="1382"/>
        <end position="1398"/>
    </location>
</feature>
<dbReference type="InterPro" id="IPR026906">
    <property type="entry name" value="LRR_5"/>
</dbReference>
<feature type="region of interest" description="Disordered" evidence="1">
    <location>
        <begin position="154"/>
        <end position="189"/>
    </location>
</feature>
<dbReference type="InterPro" id="IPR032675">
    <property type="entry name" value="LRR_dom_sf"/>
</dbReference>
<dbReference type="InterPro" id="IPR011990">
    <property type="entry name" value="TPR-like_helical_dom_sf"/>
</dbReference>
<gene>
    <name evidence="2" type="ORF">TrST_g2800</name>
</gene>
<dbReference type="SUPFAM" id="SSF48452">
    <property type="entry name" value="TPR-like"/>
    <property type="match status" value="1"/>
</dbReference>